<protein>
    <recommendedName>
        <fullName evidence="7">SLC26A/SulP transporter domain-containing protein</fullName>
    </recommendedName>
</protein>
<feature type="transmembrane region" description="Helical" evidence="6">
    <location>
        <begin position="106"/>
        <end position="130"/>
    </location>
</feature>
<dbReference type="PANTHER" id="PTHR43310:SF1">
    <property type="entry name" value="SULFATE TRANSPORTER YBAR-RELATED"/>
    <property type="match status" value="1"/>
</dbReference>
<dbReference type="GO" id="GO:0016020">
    <property type="term" value="C:membrane"/>
    <property type="evidence" value="ECO:0007669"/>
    <property type="project" value="UniProtKB-SubCell"/>
</dbReference>
<keyword evidence="3 6" id="KW-1133">Transmembrane helix</keyword>
<feature type="domain" description="SLC26A/SulP transporter" evidence="7">
    <location>
        <begin position="180"/>
        <end position="356"/>
    </location>
</feature>
<sequence>MPTATPSSGRDQTDPSEGGAVLNALRHPRVLGRELTAGFMTSLALIPESTAFAVVAGLDPRMGLYGAVIVAVVTSVLGGGPGMVSAAAGSVALVAAPLVRSHGVQAYLLAVILSGALQVVLAVCGAAKLMRLIPPAVMRGFVDALAILIFTSQLPELIGVPWAVYPLVALGLLVVFLLPRLSTAVPGPLAAVVLVTAAAWLLGWTVPTVGDRGALPHGLPSLGLPSLPTDAGAWTAIAPIAAAMAVVGLVESLLTARLVDDITGTGSDKTREAWALGAANIAAGCFGAMGGCAMIGQTMINVRHGRARTRLSTLAAAGSVLLLALVLADLLAAMPMAALTAVMVFIAVTTFDWRSVAPRTLKRSPWPVTVVLVATVGLTVATHDLAIGVIVGTVLARLLPRGTRPQVI</sequence>
<feature type="transmembrane region" description="Helical" evidence="6">
    <location>
        <begin position="315"/>
        <end position="348"/>
    </location>
</feature>
<evidence type="ECO:0000313" key="9">
    <source>
        <dbReference type="Proteomes" id="UP000053171"/>
    </source>
</evidence>
<gene>
    <name evidence="8" type="ORF">AN277_0206840</name>
</gene>
<dbReference type="PANTHER" id="PTHR43310">
    <property type="entry name" value="SULFATE TRANSPORTER YBAR-RELATED"/>
    <property type="match status" value="1"/>
</dbReference>
<name>A0A199NRP5_9MICC</name>
<keyword evidence="9" id="KW-1185">Reference proteome</keyword>
<feature type="compositionally biased region" description="Polar residues" evidence="5">
    <location>
        <begin position="1"/>
        <end position="10"/>
    </location>
</feature>
<feature type="transmembrane region" description="Helical" evidence="6">
    <location>
        <begin position="274"/>
        <end position="295"/>
    </location>
</feature>
<organism evidence="8 9">
    <name type="scientific">Rothia kristinae</name>
    <dbReference type="NCBI Taxonomy" id="37923"/>
    <lineage>
        <taxon>Bacteria</taxon>
        <taxon>Bacillati</taxon>
        <taxon>Actinomycetota</taxon>
        <taxon>Actinomycetes</taxon>
        <taxon>Micrococcales</taxon>
        <taxon>Micrococcaceae</taxon>
        <taxon>Rothia</taxon>
    </lineage>
</organism>
<dbReference type="RefSeq" id="WP_064725481.1">
    <property type="nucleotide sequence ID" value="NZ_CP113782.1"/>
</dbReference>
<evidence type="ECO:0000256" key="4">
    <source>
        <dbReference type="ARBA" id="ARBA00023136"/>
    </source>
</evidence>
<dbReference type="InterPro" id="IPR011547">
    <property type="entry name" value="SLC26A/SulP_dom"/>
</dbReference>
<feature type="domain" description="SLC26A/SulP transporter" evidence="7">
    <location>
        <begin position="34"/>
        <end position="161"/>
    </location>
</feature>
<feature type="transmembrane region" description="Helical" evidence="6">
    <location>
        <begin position="64"/>
        <end position="94"/>
    </location>
</feature>
<evidence type="ECO:0000313" key="8">
    <source>
        <dbReference type="EMBL" id="OAX51764.1"/>
    </source>
</evidence>
<evidence type="ECO:0000256" key="5">
    <source>
        <dbReference type="SAM" id="MobiDB-lite"/>
    </source>
</evidence>
<dbReference type="InterPro" id="IPR052706">
    <property type="entry name" value="Membrane-Transporter-like"/>
</dbReference>
<comment type="caution">
    <text evidence="8">The sequence shown here is derived from an EMBL/GenBank/DDBJ whole genome shotgun (WGS) entry which is preliminary data.</text>
</comment>
<feature type="transmembrane region" description="Helical" evidence="6">
    <location>
        <begin position="136"/>
        <end position="155"/>
    </location>
</feature>
<keyword evidence="2 6" id="KW-0812">Transmembrane</keyword>
<proteinExistence type="predicted"/>
<dbReference type="EMBL" id="LJBJ02000012">
    <property type="protein sequence ID" value="OAX51764.1"/>
    <property type="molecule type" value="Genomic_DNA"/>
</dbReference>
<evidence type="ECO:0000256" key="6">
    <source>
        <dbReference type="SAM" id="Phobius"/>
    </source>
</evidence>
<feature type="transmembrane region" description="Helical" evidence="6">
    <location>
        <begin position="162"/>
        <end position="182"/>
    </location>
</feature>
<accession>A0A199NRP5</accession>
<feature type="transmembrane region" description="Helical" evidence="6">
    <location>
        <begin position="188"/>
        <end position="210"/>
    </location>
</feature>
<evidence type="ECO:0000259" key="7">
    <source>
        <dbReference type="Pfam" id="PF00916"/>
    </source>
</evidence>
<comment type="subcellular location">
    <subcellularLocation>
        <location evidence="1">Membrane</location>
        <topology evidence="1">Multi-pass membrane protein</topology>
    </subcellularLocation>
</comment>
<feature type="transmembrane region" description="Helical" evidence="6">
    <location>
        <begin position="368"/>
        <end position="396"/>
    </location>
</feature>
<evidence type="ECO:0000256" key="1">
    <source>
        <dbReference type="ARBA" id="ARBA00004141"/>
    </source>
</evidence>
<reference evidence="8" key="1">
    <citation type="submission" date="2016-06" db="EMBL/GenBank/DDBJ databases">
        <title>Identification of putative biosynthetic pathways for the production of bioactive secondary metabolites by the marine actinomycete Kocuria kristinae RUTW2-3.</title>
        <authorList>
            <person name="Waterworth S.C."/>
            <person name="Walmsley T.A."/>
            <person name="Matongo T."/>
            <person name="Davies-Coleman M.T."/>
            <person name="Dorrington R.A."/>
        </authorList>
    </citation>
    <scope>NUCLEOTIDE SEQUENCE [LARGE SCALE GENOMIC DNA]</scope>
    <source>
        <strain evidence="8">RUTW2-3</strain>
    </source>
</reference>
<dbReference type="AlphaFoldDB" id="A0A199NRP5"/>
<feature type="region of interest" description="Disordered" evidence="5">
    <location>
        <begin position="1"/>
        <end position="20"/>
    </location>
</feature>
<dbReference type="Pfam" id="PF00916">
    <property type="entry name" value="Sulfate_transp"/>
    <property type="match status" value="2"/>
</dbReference>
<feature type="transmembrane region" description="Helical" evidence="6">
    <location>
        <begin position="231"/>
        <end position="254"/>
    </location>
</feature>
<keyword evidence="4 6" id="KW-0472">Membrane</keyword>
<dbReference type="Proteomes" id="UP000053171">
    <property type="component" value="Unassembled WGS sequence"/>
</dbReference>
<feature type="transmembrane region" description="Helical" evidence="6">
    <location>
        <begin position="35"/>
        <end position="58"/>
    </location>
</feature>
<evidence type="ECO:0000256" key="2">
    <source>
        <dbReference type="ARBA" id="ARBA00022692"/>
    </source>
</evidence>
<evidence type="ECO:0000256" key="3">
    <source>
        <dbReference type="ARBA" id="ARBA00022989"/>
    </source>
</evidence>